<gene>
    <name evidence="1" type="ORF">RM779_07990</name>
</gene>
<dbReference type="Gene3D" id="3.30.530.20">
    <property type="match status" value="1"/>
</dbReference>
<sequence length="155" mass="18012">MVRVEKERVIACTPDLFLNFVMDVERYIDVDDKIGSIAWANREETLTEFKFQPRMPGLPLPQPKAVAQMRLTPGERIDIRLAPKPLNKLNHRMAHFEASFSCEAVEGGIRATRMISFTFNPVLRPVLEPVLRRTLPRSVERELRLTQETLEKDRR</sequence>
<reference evidence="2" key="1">
    <citation type="submission" date="2023-07" db="EMBL/GenBank/DDBJ databases">
        <title>30 novel species of actinomycetes from the DSMZ collection.</title>
        <authorList>
            <person name="Nouioui I."/>
        </authorList>
    </citation>
    <scope>NUCLEOTIDE SEQUENCE [LARGE SCALE GENOMIC DNA]</scope>
    <source>
        <strain evidence="2">DSM 41886</strain>
    </source>
</reference>
<organism evidence="1 2">
    <name type="scientific">Streptomyces johnsoniae</name>
    <dbReference type="NCBI Taxonomy" id="3075532"/>
    <lineage>
        <taxon>Bacteria</taxon>
        <taxon>Bacillati</taxon>
        <taxon>Actinomycetota</taxon>
        <taxon>Actinomycetes</taxon>
        <taxon>Kitasatosporales</taxon>
        <taxon>Streptomycetaceae</taxon>
        <taxon>Streptomyces</taxon>
    </lineage>
</organism>
<keyword evidence="2" id="KW-1185">Reference proteome</keyword>
<accession>A0ABU2S0K6</accession>
<name>A0ABU2S0K6_9ACTN</name>
<dbReference type="InterPro" id="IPR019587">
    <property type="entry name" value="Polyketide_cyclase/dehydratase"/>
</dbReference>
<dbReference type="SUPFAM" id="SSF55961">
    <property type="entry name" value="Bet v1-like"/>
    <property type="match status" value="1"/>
</dbReference>
<proteinExistence type="predicted"/>
<dbReference type="Pfam" id="PF10604">
    <property type="entry name" value="Polyketide_cyc2"/>
    <property type="match status" value="1"/>
</dbReference>
<dbReference type="Proteomes" id="UP001183615">
    <property type="component" value="Unassembled WGS sequence"/>
</dbReference>
<protein>
    <submittedName>
        <fullName evidence="1">SRPBCC family protein</fullName>
    </submittedName>
</protein>
<dbReference type="InterPro" id="IPR023393">
    <property type="entry name" value="START-like_dom_sf"/>
</dbReference>
<evidence type="ECO:0000313" key="2">
    <source>
        <dbReference type="Proteomes" id="UP001183615"/>
    </source>
</evidence>
<evidence type="ECO:0000313" key="1">
    <source>
        <dbReference type="EMBL" id="MDT0442536.1"/>
    </source>
</evidence>
<dbReference type="EMBL" id="JAVREV010000003">
    <property type="protein sequence ID" value="MDT0442536.1"/>
    <property type="molecule type" value="Genomic_DNA"/>
</dbReference>
<comment type="caution">
    <text evidence="1">The sequence shown here is derived from an EMBL/GenBank/DDBJ whole genome shotgun (WGS) entry which is preliminary data.</text>
</comment>